<accession>A0A6J5FRN9</accession>
<proteinExistence type="predicted"/>
<dbReference type="EMBL" id="CADIKL010000007">
    <property type="protein sequence ID" value="CAB3783990.1"/>
    <property type="molecule type" value="Genomic_DNA"/>
</dbReference>
<dbReference type="Proteomes" id="UP000494119">
    <property type="component" value="Unassembled WGS sequence"/>
</dbReference>
<dbReference type="RefSeq" id="WP_175194845.1">
    <property type="nucleotide sequence ID" value="NZ_CADIKL010000007.1"/>
</dbReference>
<protein>
    <submittedName>
        <fullName evidence="2">Uncharacterized protein</fullName>
    </submittedName>
</protein>
<evidence type="ECO:0000313" key="3">
    <source>
        <dbReference type="Proteomes" id="UP000494119"/>
    </source>
</evidence>
<feature type="region of interest" description="Disordered" evidence="1">
    <location>
        <begin position="484"/>
        <end position="514"/>
    </location>
</feature>
<name>A0A6J5FRN9_9BURK</name>
<keyword evidence="3" id="KW-1185">Reference proteome</keyword>
<dbReference type="AlphaFoldDB" id="A0A6J5FRN9"/>
<reference evidence="2 3" key="1">
    <citation type="submission" date="2020-04" db="EMBL/GenBank/DDBJ databases">
        <authorList>
            <person name="De Canck E."/>
        </authorList>
    </citation>
    <scope>NUCLEOTIDE SEQUENCE [LARGE SCALE GENOMIC DNA]</scope>
    <source>
        <strain evidence="2 3">LMG 28688</strain>
    </source>
</reference>
<evidence type="ECO:0000313" key="2">
    <source>
        <dbReference type="EMBL" id="CAB3783990.1"/>
    </source>
</evidence>
<gene>
    <name evidence="2" type="ORF">LMG28688_01755</name>
</gene>
<sequence>MPLPLSLHSEVFPATGGASAEGISNQLGRPRADRFTLLVREAIQNSWDARLDAAGGVRFEITGRHLPRDARQALLATIFQDVPANLPVRTRLAGNSDFPVLAIRDFGTKGLGGPTRGNIVPRPGEPTNFVDFMRYSGRPPNRTYGGGTYGFGKAAYFLASSLRTICVHTRFAGPTGVESRFMASALGPQFETTGPDSQRYTGRHWWGGRAADGVVDPVAGHDADELARLLDPAVRESNATGTTIYVLGPEFGDTSPESVFASMARTIVEFFWPKLIDGVDGAPSMTFGLQWQGHDIVLPINEPQWALLNHAFLAASGGAPTDFGKVHSISSQRPRQDLGKLALMRRPANSVSVGGSTTSESAESISGRRIVEFPLRHIALMRAPNFVVKYIEGPPAPYGLAEYAGVFRVDSRVDAAFARSEPPTHDDWVPDQLEATAERTYVRVAQRRIKELVEAFAAPFSVEPGTTDARSVLGFSTMLGGLVPSLHDDGGPSASRNGGTPRRHPSASPTDARTNFIGEPELALINGIPAMVARFEVLGRPGRTATIKALSRVMVADGFETEPPEGADIPRVLAWRTPDGSVCSTGSSCTVQVASGTWSVEVSIPSDAMTTLALEIEAGP</sequence>
<evidence type="ECO:0000256" key="1">
    <source>
        <dbReference type="SAM" id="MobiDB-lite"/>
    </source>
</evidence>
<organism evidence="2 3">
    <name type="scientific">Paraburkholderia caffeinitolerans</name>
    <dbReference type="NCBI Taxonomy" id="1723730"/>
    <lineage>
        <taxon>Bacteria</taxon>
        <taxon>Pseudomonadati</taxon>
        <taxon>Pseudomonadota</taxon>
        <taxon>Betaproteobacteria</taxon>
        <taxon>Burkholderiales</taxon>
        <taxon>Burkholderiaceae</taxon>
        <taxon>Paraburkholderia</taxon>
    </lineage>
</organism>